<evidence type="ECO:0000256" key="2">
    <source>
        <dbReference type="ARBA" id="ARBA00022723"/>
    </source>
</evidence>
<feature type="binding site" evidence="4">
    <location>
        <position position="131"/>
    </location>
    <ligand>
        <name>a divalent metal cation</name>
        <dbReference type="ChEBI" id="CHEBI:60240"/>
        <label>2</label>
    </ligand>
</feature>
<feature type="binding site" evidence="4">
    <location>
        <position position="8"/>
    </location>
    <ligand>
        <name>a divalent metal cation</name>
        <dbReference type="ChEBI" id="CHEBI:60240"/>
        <label>1</label>
    </ligand>
</feature>
<keyword evidence="3 5" id="KW-0378">Hydrolase</keyword>
<evidence type="ECO:0000256" key="1">
    <source>
        <dbReference type="ARBA" id="ARBA00009275"/>
    </source>
</evidence>
<evidence type="ECO:0000256" key="4">
    <source>
        <dbReference type="PIRSR" id="PIRSR005902-1"/>
    </source>
</evidence>
<dbReference type="InterPro" id="IPR032466">
    <property type="entry name" value="Metal_Hydrolase"/>
</dbReference>
<gene>
    <name evidence="5" type="ORF">DKK79_00485</name>
</gene>
<dbReference type="InterPro" id="IPR018228">
    <property type="entry name" value="DNase_TatD-rel_CS"/>
</dbReference>
<dbReference type="Gene3D" id="3.20.20.140">
    <property type="entry name" value="Metal-dependent hydrolases"/>
    <property type="match status" value="1"/>
</dbReference>
<dbReference type="PROSITE" id="PS01137">
    <property type="entry name" value="TATD_1"/>
    <property type="match status" value="1"/>
</dbReference>
<dbReference type="PROSITE" id="PS01090">
    <property type="entry name" value="TATD_2"/>
    <property type="match status" value="1"/>
</dbReference>
<dbReference type="Proteomes" id="UP000247483">
    <property type="component" value="Unassembled WGS sequence"/>
</dbReference>
<keyword evidence="2 4" id="KW-0479">Metal-binding</keyword>
<feature type="binding site" evidence="4">
    <location>
        <position position="95"/>
    </location>
    <ligand>
        <name>a divalent metal cation</name>
        <dbReference type="ChEBI" id="CHEBI:60240"/>
        <label>1</label>
    </ligand>
</feature>
<evidence type="ECO:0000313" key="5">
    <source>
        <dbReference type="EMBL" id="PXZ06634.1"/>
    </source>
</evidence>
<dbReference type="PIRSF" id="PIRSF005902">
    <property type="entry name" value="DNase_TatD"/>
    <property type="match status" value="1"/>
</dbReference>
<protein>
    <submittedName>
        <fullName evidence="5">Metal-dependent hydrolase</fullName>
    </submittedName>
</protein>
<dbReference type="AlphaFoldDB" id="A0A2V4E8E4"/>
<dbReference type="InterPro" id="IPR001130">
    <property type="entry name" value="TatD-like"/>
</dbReference>
<dbReference type="SUPFAM" id="SSF51556">
    <property type="entry name" value="Metallo-dependent hydrolases"/>
    <property type="match status" value="1"/>
</dbReference>
<evidence type="ECO:0000313" key="6">
    <source>
        <dbReference type="Proteomes" id="UP000247483"/>
    </source>
</evidence>
<feature type="binding site" evidence="4">
    <location>
        <position position="155"/>
    </location>
    <ligand>
        <name>a divalent metal cation</name>
        <dbReference type="ChEBI" id="CHEBI:60240"/>
        <label>2</label>
    </ligand>
</feature>
<evidence type="ECO:0000256" key="3">
    <source>
        <dbReference type="ARBA" id="ARBA00022801"/>
    </source>
</evidence>
<dbReference type="FunFam" id="3.20.20.140:FF:000005">
    <property type="entry name" value="TatD family hydrolase"/>
    <property type="match status" value="1"/>
</dbReference>
<dbReference type="PANTHER" id="PTHR46124:SF3">
    <property type="entry name" value="HYDROLASE"/>
    <property type="match status" value="1"/>
</dbReference>
<accession>A0A2V4E8E4</accession>
<proteinExistence type="inferred from homology"/>
<feature type="binding site" evidence="4">
    <location>
        <position position="6"/>
    </location>
    <ligand>
        <name>a divalent metal cation</name>
        <dbReference type="ChEBI" id="CHEBI:60240"/>
        <label>1</label>
    </ligand>
</feature>
<dbReference type="GO" id="GO:0016788">
    <property type="term" value="F:hydrolase activity, acting on ester bonds"/>
    <property type="evidence" value="ECO:0007669"/>
    <property type="project" value="InterPro"/>
</dbReference>
<comment type="similarity">
    <text evidence="1">Belongs to the metallo-dependent hydrolases superfamily. TatD-type hydrolase family.</text>
</comment>
<dbReference type="GO" id="GO:0046872">
    <property type="term" value="F:metal ion binding"/>
    <property type="evidence" value="ECO:0007669"/>
    <property type="project" value="UniProtKB-KW"/>
</dbReference>
<sequence>MFIDTHCHFNFPAFVTDLDNSINHIRQAKITGLIIPAVLADHFNEILQLTEQYDELYAALGLHPIYQHSPADLEKLTAIVSEVSAHHTKLIAIGEIGLDRYDQSVEWQQQLAFFRGQLAIAKRHDLPVLIHSRKTHDVIYHELHQANLPCRGVVHGFSGSYEQAMQFIKLGYYIGVGGVISYARANKTRHTIAKLPLESLVLETDAPDMPLSGRQGQINRPENIVDIFNILCQLRSEDPLLIRDTILTNTLTLFSRINKMEIPNPIKR</sequence>
<dbReference type="EMBL" id="QGLP01000003">
    <property type="protein sequence ID" value="PXZ06634.1"/>
    <property type="molecule type" value="Genomic_DNA"/>
</dbReference>
<dbReference type="GO" id="GO:0005829">
    <property type="term" value="C:cytosol"/>
    <property type="evidence" value="ECO:0007669"/>
    <property type="project" value="TreeGrafter"/>
</dbReference>
<dbReference type="Pfam" id="PF01026">
    <property type="entry name" value="TatD_DNase"/>
    <property type="match status" value="1"/>
</dbReference>
<dbReference type="CDD" id="cd01310">
    <property type="entry name" value="TatD_DNAse"/>
    <property type="match status" value="1"/>
</dbReference>
<name>A0A2V4E8E4_9GAMM</name>
<reference evidence="5 6" key="1">
    <citation type="submission" date="2018-05" db="EMBL/GenBank/DDBJ databases">
        <title>Reference genomes for bee gut microbiota database.</title>
        <authorList>
            <person name="Ellegaard K.M."/>
        </authorList>
    </citation>
    <scope>NUCLEOTIDE SEQUENCE [LARGE SCALE GENOMIC DNA]</scope>
    <source>
        <strain evidence="5 6">ESL0177</strain>
    </source>
</reference>
<feature type="binding site" evidence="4">
    <location>
        <position position="205"/>
    </location>
    <ligand>
        <name>a divalent metal cation</name>
        <dbReference type="ChEBI" id="CHEBI:60240"/>
        <label>1</label>
    </ligand>
</feature>
<dbReference type="RefSeq" id="WP_110422418.1">
    <property type="nucleotide sequence ID" value="NZ_QGLP01000003.1"/>
</dbReference>
<dbReference type="PANTHER" id="PTHR46124">
    <property type="entry name" value="D-AMINOACYL-TRNA DEACYLASE"/>
    <property type="match status" value="1"/>
</dbReference>
<dbReference type="PROSITE" id="PS01091">
    <property type="entry name" value="TATD_3"/>
    <property type="match status" value="1"/>
</dbReference>
<organism evidence="5 6">
    <name type="scientific">Gilliamella apicola</name>
    <dbReference type="NCBI Taxonomy" id="1196095"/>
    <lineage>
        <taxon>Bacteria</taxon>
        <taxon>Pseudomonadati</taxon>
        <taxon>Pseudomonadota</taxon>
        <taxon>Gammaproteobacteria</taxon>
        <taxon>Orbales</taxon>
        <taxon>Orbaceae</taxon>
        <taxon>Gilliamella</taxon>
    </lineage>
</organism>
<comment type="caution">
    <text evidence="5">The sequence shown here is derived from an EMBL/GenBank/DDBJ whole genome shotgun (WGS) entry which is preliminary data.</text>
</comment>